<keyword evidence="6" id="KW-0762">Sugar transport</keyword>
<dbReference type="CDD" id="cd01536">
    <property type="entry name" value="PBP1_ABC_sugar_binding-like"/>
    <property type="match status" value="1"/>
</dbReference>
<keyword evidence="3 4" id="KW-0732">Signal</keyword>
<comment type="subcellular location">
    <subcellularLocation>
        <location evidence="1">Cell envelope</location>
    </subcellularLocation>
</comment>
<feature type="domain" description="Periplasmic binding protein" evidence="5">
    <location>
        <begin position="169"/>
        <end position="429"/>
    </location>
</feature>
<gene>
    <name evidence="6" type="ORF">DesyoDRAFT_5284</name>
</gene>
<dbReference type="Pfam" id="PF13407">
    <property type="entry name" value="Peripla_BP_4"/>
    <property type="match status" value="1"/>
</dbReference>
<dbReference type="Proteomes" id="UP000005104">
    <property type="component" value="Chromosome"/>
</dbReference>
<evidence type="ECO:0000313" key="6">
    <source>
        <dbReference type="EMBL" id="EHQ92212.1"/>
    </source>
</evidence>
<dbReference type="RefSeq" id="WP_007787495.1">
    <property type="nucleotide sequence ID" value="NZ_CM001441.1"/>
</dbReference>
<dbReference type="EMBL" id="CM001441">
    <property type="protein sequence ID" value="EHQ92212.1"/>
    <property type="molecule type" value="Genomic_DNA"/>
</dbReference>
<dbReference type="HOGENOM" id="CLU_045512_0_0_9"/>
<reference evidence="6 7" key="1">
    <citation type="submission" date="2011-11" db="EMBL/GenBank/DDBJ databases">
        <title>The Noncontiguous Finished genome of Desulfosporosinus youngiae DSM 17734.</title>
        <authorList>
            <consortium name="US DOE Joint Genome Institute (JGI-PGF)"/>
            <person name="Lucas S."/>
            <person name="Han J."/>
            <person name="Lapidus A."/>
            <person name="Cheng J.-F."/>
            <person name="Goodwin L."/>
            <person name="Pitluck S."/>
            <person name="Peters L."/>
            <person name="Ovchinnikova G."/>
            <person name="Lu M."/>
            <person name="Land M.L."/>
            <person name="Hauser L."/>
            <person name="Pester M."/>
            <person name="Spring S."/>
            <person name="Ollivier B."/>
            <person name="Rattei T."/>
            <person name="Klenk H.-P."/>
            <person name="Wagner M."/>
            <person name="Loy A."/>
            <person name="Woyke T.J."/>
        </authorList>
    </citation>
    <scope>NUCLEOTIDE SEQUENCE [LARGE SCALE GENOMIC DNA]</scope>
    <source>
        <strain evidence="6 7">DSM 17734</strain>
    </source>
</reference>
<comment type="similarity">
    <text evidence="2">Belongs to the bacterial solute-binding protein 2 family.</text>
</comment>
<protein>
    <submittedName>
        <fullName evidence="6">ABC-type sugar transport system, periplasmic component</fullName>
    </submittedName>
</protein>
<evidence type="ECO:0000256" key="3">
    <source>
        <dbReference type="ARBA" id="ARBA00022729"/>
    </source>
</evidence>
<organism evidence="6 7">
    <name type="scientific">Desulfosporosinus youngiae DSM 17734</name>
    <dbReference type="NCBI Taxonomy" id="768710"/>
    <lineage>
        <taxon>Bacteria</taxon>
        <taxon>Bacillati</taxon>
        <taxon>Bacillota</taxon>
        <taxon>Clostridia</taxon>
        <taxon>Eubacteriales</taxon>
        <taxon>Desulfitobacteriaceae</taxon>
        <taxon>Desulfosporosinus</taxon>
    </lineage>
</organism>
<evidence type="ECO:0000256" key="4">
    <source>
        <dbReference type="SAM" id="SignalP"/>
    </source>
</evidence>
<evidence type="ECO:0000313" key="7">
    <source>
        <dbReference type="Proteomes" id="UP000005104"/>
    </source>
</evidence>
<dbReference type="InterPro" id="IPR025997">
    <property type="entry name" value="SBP_2_dom"/>
</dbReference>
<feature type="chain" id="PRO_5039614840" evidence="4">
    <location>
        <begin position="24"/>
        <end position="475"/>
    </location>
</feature>
<dbReference type="AlphaFoldDB" id="H5Y0F6"/>
<sequence>MRKKVLSMALIAALMIVTMFSVAGCGQKSSSGDADKGNGQTSEQLASSGNEKIDQLYKEVANLQGEEALKFFEGLKSKGLNDAEILKFFIDLPLSQANKQIAQIYKDEGFEMYSKSYPKGETYQDFEWTKGSGTKITGPFSKNDLKLAFTDYIPLPEGPVGDANKKYNIGVVFHGFSHPWLINWADSAKWEADKHSNVQLNVQDAEFDNNKWASIMDTFIAQKVDGILVWPMVEAPTGPPVTRALEAGIPVVSVDRTTGSKDITSRITGNFPANGAQAGMYAVWKLAQEGDLNAKAIMLRKPLGSTADAVRTGHFLKVLSYFPGIEILKSYHDTDSREEAFTNAQSALQAFPDVDMFFGTGDHEALAALEAAKMANRLNSRKDGKKIIFLSIDDSKEAVTQVKDGLFEVNTPYTPLIADIGMRVLLNIVSKTGEMPQDVITPNIPMVTQKGDVIFGMQTQTPEQWYEYTFGPALK</sequence>
<dbReference type="PANTHER" id="PTHR46847">
    <property type="entry name" value="D-ALLOSE-BINDING PERIPLASMIC PROTEIN-RELATED"/>
    <property type="match status" value="1"/>
</dbReference>
<evidence type="ECO:0000256" key="2">
    <source>
        <dbReference type="ARBA" id="ARBA00007639"/>
    </source>
</evidence>
<name>H5Y0F6_9FIRM</name>
<feature type="signal peptide" evidence="4">
    <location>
        <begin position="1"/>
        <end position="23"/>
    </location>
</feature>
<evidence type="ECO:0000256" key="1">
    <source>
        <dbReference type="ARBA" id="ARBA00004196"/>
    </source>
</evidence>
<dbReference type="PROSITE" id="PS51257">
    <property type="entry name" value="PROKAR_LIPOPROTEIN"/>
    <property type="match status" value="1"/>
</dbReference>
<dbReference type="SUPFAM" id="SSF53822">
    <property type="entry name" value="Periplasmic binding protein-like I"/>
    <property type="match status" value="1"/>
</dbReference>
<dbReference type="eggNOG" id="COG1879">
    <property type="taxonomic scope" value="Bacteria"/>
</dbReference>
<accession>H5Y0F6</accession>
<dbReference type="OrthoDB" id="1957427at2"/>
<keyword evidence="6" id="KW-0813">Transport</keyword>
<proteinExistence type="inferred from homology"/>
<evidence type="ECO:0000259" key="5">
    <source>
        <dbReference type="Pfam" id="PF13407"/>
    </source>
</evidence>
<dbReference type="InterPro" id="IPR028082">
    <property type="entry name" value="Peripla_BP_I"/>
</dbReference>
<dbReference type="GO" id="GO:0030246">
    <property type="term" value="F:carbohydrate binding"/>
    <property type="evidence" value="ECO:0007669"/>
    <property type="project" value="UniProtKB-ARBA"/>
</dbReference>
<dbReference type="Gene3D" id="3.40.50.2300">
    <property type="match status" value="2"/>
</dbReference>
<dbReference type="PANTHER" id="PTHR46847:SF1">
    <property type="entry name" value="D-ALLOSE-BINDING PERIPLASMIC PROTEIN-RELATED"/>
    <property type="match status" value="1"/>
</dbReference>
<dbReference type="STRING" id="768710.DesyoDRAFT_5284"/>
<keyword evidence="7" id="KW-1185">Reference proteome</keyword>
<dbReference type="GO" id="GO:0030313">
    <property type="term" value="C:cell envelope"/>
    <property type="evidence" value="ECO:0007669"/>
    <property type="project" value="UniProtKB-SubCell"/>
</dbReference>